<dbReference type="OrthoDB" id="2993351at2759"/>
<keyword evidence="3" id="KW-0862">Zinc</keyword>
<keyword evidence="2" id="KW-0479">Metal-binding</keyword>
<dbReference type="InterPro" id="IPR006913">
    <property type="entry name" value="CENP-V/GFA"/>
</dbReference>
<evidence type="ECO:0000256" key="3">
    <source>
        <dbReference type="ARBA" id="ARBA00022833"/>
    </source>
</evidence>
<dbReference type="PANTHER" id="PTHR28620:SF1">
    <property type="entry name" value="CENP-V_GFA DOMAIN-CONTAINING PROTEIN"/>
    <property type="match status" value="1"/>
</dbReference>
<reference evidence="5" key="1">
    <citation type="submission" date="2022-07" db="EMBL/GenBank/DDBJ databases">
        <title>Phylogenomic reconstructions and comparative analyses of Kickxellomycotina fungi.</title>
        <authorList>
            <person name="Reynolds N.K."/>
            <person name="Stajich J.E."/>
            <person name="Barry K."/>
            <person name="Grigoriev I.V."/>
            <person name="Crous P."/>
            <person name="Smith M.E."/>
        </authorList>
    </citation>
    <scope>NUCLEOTIDE SEQUENCE</scope>
    <source>
        <strain evidence="5">NRRL 1565</strain>
    </source>
</reference>
<dbReference type="PANTHER" id="PTHR28620">
    <property type="entry name" value="CENTROMERE PROTEIN V"/>
    <property type="match status" value="1"/>
</dbReference>
<comment type="similarity">
    <text evidence="1">Belongs to the Gfa family.</text>
</comment>
<gene>
    <name evidence="5" type="ORF">H4R20_000330</name>
</gene>
<dbReference type="GO" id="GO:0046872">
    <property type="term" value="F:metal ion binding"/>
    <property type="evidence" value="ECO:0007669"/>
    <property type="project" value="UniProtKB-KW"/>
</dbReference>
<dbReference type="AlphaFoldDB" id="A0A9W8LWQ6"/>
<evidence type="ECO:0000256" key="1">
    <source>
        <dbReference type="ARBA" id="ARBA00005495"/>
    </source>
</evidence>
<evidence type="ECO:0000313" key="5">
    <source>
        <dbReference type="EMBL" id="KAJ2809151.1"/>
    </source>
</evidence>
<keyword evidence="6" id="KW-1185">Reference proteome</keyword>
<dbReference type="EMBL" id="JANBUO010000009">
    <property type="protein sequence ID" value="KAJ2809151.1"/>
    <property type="molecule type" value="Genomic_DNA"/>
</dbReference>
<dbReference type="Gene3D" id="2.170.150.70">
    <property type="match status" value="1"/>
</dbReference>
<dbReference type="GO" id="GO:0016846">
    <property type="term" value="F:carbon-sulfur lyase activity"/>
    <property type="evidence" value="ECO:0007669"/>
    <property type="project" value="InterPro"/>
</dbReference>
<dbReference type="SUPFAM" id="SSF51316">
    <property type="entry name" value="Mss4-like"/>
    <property type="match status" value="1"/>
</dbReference>
<organism evidence="5 6">
    <name type="scientific">Coemansia guatemalensis</name>
    <dbReference type="NCBI Taxonomy" id="2761395"/>
    <lineage>
        <taxon>Eukaryota</taxon>
        <taxon>Fungi</taxon>
        <taxon>Fungi incertae sedis</taxon>
        <taxon>Zoopagomycota</taxon>
        <taxon>Kickxellomycotina</taxon>
        <taxon>Kickxellomycetes</taxon>
        <taxon>Kickxellales</taxon>
        <taxon>Kickxellaceae</taxon>
        <taxon>Coemansia</taxon>
    </lineage>
</organism>
<dbReference type="Pfam" id="PF04828">
    <property type="entry name" value="GFA"/>
    <property type="match status" value="1"/>
</dbReference>
<evidence type="ECO:0000259" key="4">
    <source>
        <dbReference type="PROSITE" id="PS51891"/>
    </source>
</evidence>
<accession>A0A9W8LWQ6</accession>
<dbReference type="InterPro" id="IPR052355">
    <property type="entry name" value="CENP-V-like"/>
</dbReference>
<dbReference type="InterPro" id="IPR011057">
    <property type="entry name" value="Mss4-like_sf"/>
</dbReference>
<comment type="caution">
    <text evidence="5">The sequence shown here is derived from an EMBL/GenBank/DDBJ whole genome shotgun (WGS) entry which is preliminary data.</text>
</comment>
<name>A0A9W8LWQ6_9FUNG</name>
<evidence type="ECO:0000313" key="6">
    <source>
        <dbReference type="Proteomes" id="UP001140094"/>
    </source>
</evidence>
<dbReference type="PROSITE" id="PS51891">
    <property type="entry name" value="CENP_V_GFA"/>
    <property type="match status" value="1"/>
</dbReference>
<evidence type="ECO:0000256" key="2">
    <source>
        <dbReference type="ARBA" id="ARBA00022723"/>
    </source>
</evidence>
<protein>
    <recommendedName>
        <fullName evidence="4">CENP-V/GFA domain-containing protein</fullName>
    </recommendedName>
</protein>
<dbReference type="Proteomes" id="UP001140094">
    <property type="component" value="Unassembled WGS sequence"/>
</dbReference>
<proteinExistence type="inferred from homology"/>
<feature type="domain" description="CENP-V/GFA" evidence="4">
    <location>
        <begin position="7"/>
        <end position="119"/>
    </location>
</feature>
<sequence length="131" mass="14850">MAELTSHRGNCHCKAVTWEIRAPEKLSVNECDCSICDMIGFLHIIVPKSRFKLLTGSDNMITYTFNTGIAQHYICKTCGVKSFYIPRSNPDGYSINFRCLDRTNVADYEILSCKGMTWEQAAERLALLSKE</sequence>